<dbReference type="RefSeq" id="WP_015233835.1">
    <property type="nucleotide sequence ID" value="NZ_FORO01000010.1"/>
</dbReference>
<accession>A0A1I3MFN9</accession>
<sequence length="250" mass="27132">MGRFGDGTPTGGTRLGDGTPIGSVRKGDGTTLWSAIPDSAIHHYDSLKLDFDDDDEVDNWPDEIGNVDLDDIDTGSPTYKEDGVNSNPSVEFKQNILTHSTGNVEINDPYSIAVVAECTGTRGDDDLNIVNDPDRSDMQIRINDGIDNEQEVELLGEGVNTIPLGDAVQQYVGVFTGDSSSTEHICNDTTASFDGGSTDADTLFVGGEEGRTDRSWEGFISEIIIYDEKLDSDTRQSEHDRLADKWGISF</sequence>
<name>A0A1I3MFN9_9EURY</name>
<dbReference type="EMBL" id="FORO01000010">
    <property type="protein sequence ID" value="SFI95924.1"/>
    <property type="molecule type" value="Genomic_DNA"/>
</dbReference>
<gene>
    <name evidence="2" type="ORF">SAMN05443661_110133</name>
</gene>
<feature type="compositionally biased region" description="Gly residues" evidence="1">
    <location>
        <begin position="1"/>
        <end position="15"/>
    </location>
</feature>
<evidence type="ECO:0000313" key="2">
    <source>
        <dbReference type="EMBL" id="SFI95924.1"/>
    </source>
</evidence>
<dbReference type="Proteomes" id="UP000182829">
    <property type="component" value="Unassembled WGS sequence"/>
</dbReference>
<feature type="region of interest" description="Disordered" evidence="1">
    <location>
        <begin position="1"/>
        <end position="23"/>
    </location>
</feature>
<proteinExistence type="predicted"/>
<reference evidence="2 3" key="1">
    <citation type="submission" date="2016-10" db="EMBL/GenBank/DDBJ databases">
        <authorList>
            <person name="de Groot N.N."/>
        </authorList>
    </citation>
    <scope>NUCLEOTIDE SEQUENCE [LARGE SCALE GENOMIC DNA]</scope>
    <source>
        <strain evidence="2 3">SP2</strain>
    </source>
</reference>
<evidence type="ECO:0008006" key="4">
    <source>
        <dbReference type="Google" id="ProtNLM"/>
    </source>
</evidence>
<dbReference type="GeneID" id="42782867"/>
<dbReference type="AlphaFoldDB" id="A0A1I3MFN9"/>
<organism evidence="2 3">
    <name type="scientific">Natronobacterium gregoryi</name>
    <dbReference type="NCBI Taxonomy" id="44930"/>
    <lineage>
        <taxon>Archaea</taxon>
        <taxon>Methanobacteriati</taxon>
        <taxon>Methanobacteriota</taxon>
        <taxon>Stenosarchaea group</taxon>
        <taxon>Halobacteria</taxon>
        <taxon>Halobacteriales</taxon>
        <taxon>Natrialbaceae</taxon>
        <taxon>Natronobacterium</taxon>
    </lineage>
</organism>
<evidence type="ECO:0000313" key="3">
    <source>
        <dbReference type="Proteomes" id="UP000182829"/>
    </source>
</evidence>
<evidence type="ECO:0000256" key="1">
    <source>
        <dbReference type="SAM" id="MobiDB-lite"/>
    </source>
</evidence>
<protein>
    <recommendedName>
        <fullName evidence="4">Concanavalin A-like lectin/glucanases superfamily protein</fullName>
    </recommendedName>
</protein>